<evidence type="ECO:0000256" key="1">
    <source>
        <dbReference type="SAM" id="Phobius"/>
    </source>
</evidence>
<feature type="transmembrane region" description="Helical" evidence="1">
    <location>
        <begin position="306"/>
        <end position="327"/>
    </location>
</feature>
<feature type="transmembrane region" description="Helical" evidence="1">
    <location>
        <begin position="377"/>
        <end position="406"/>
    </location>
</feature>
<name>A0A1C4CFH3_9GAMM</name>
<protein>
    <submittedName>
        <fullName evidence="2">Na+/glutamate symporter</fullName>
    </submittedName>
</protein>
<dbReference type="STRING" id="1798183.GA0061080_103710"/>
<dbReference type="Proteomes" id="UP000199698">
    <property type="component" value="Unassembled WGS sequence"/>
</dbReference>
<sequence>MSNMPQIVALVLLLIILYFGDIVSTRTKAWIPSVFVCAVLFLVGYWTFFPSDIVARAGIPSVVAIMFMYLLIVNMGTLLPIKELLRQWKTILISLAGIVGIVTVAFLVGFLFFDFNTTIVAIPPLVGGIVSAIIMGNGATEAGLKDLAVFAIVIYVMQGFVGYPLTTIMLKREGRRVLKKYHEGTWNLDIDQTSKFNEQNATSSDENPMPSLFAKIPVQYNSSYFIFLRIAAVGLLAYSVSEVLKPIVTINPFVLCLLFGAIASSIGFLERHPLKKAGGFGLAVMGLMLFVFDTLSQATPDMLVRLILPLVVFILTAVVGMCIFSIIVGRLLKVSKEMAFSIALTALYGFPADYIITNEVINCLTKDPKEREVLTNHMLPSMLIGGFISVTIVSVVLAGIMVNMIVGPLTH</sequence>
<feature type="transmembrane region" description="Helical" evidence="1">
    <location>
        <begin position="147"/>
        <end position="170"/>
    </location>
</feature>
<feature type="transmembrane region" description="Helical" evidence="1">
    <location>
        <begin position="280"/>
        <end position="300"/>
    </location>
</feature>
<dbReference type="EMBL" id="FMBA01000037">
    <property type="protein sequence ID" value="SCC17871.1"/>
    <property type="molecule type" value="Genomic_DNA"/>
</dbReference>
<feature type="transmembrane region" description="Helical" evidence="1">
    <location>
        <begin position="247"/>
        <end position="268"/>
    </location>
</feature>
<organism evidence="2 3">
    <name type="scientific">Gilliamella intestini</name>
    <dbReference type="NCBI Taxonomy" id="1798183"/>
    <lineage>
        <taxon>Bacteria</taxon>
        <taxon>Pseudomonadati</taxon>
        <taxon>Pseudomonadota</taxon>
        <taxon>Gammaproteobacteria</taxon>
        <taxon>Orbales</taxon>
        <taxon>Orbaceae</taxon>
        <taxon>Gilliamella</taxon>
    </lineage>
</organism>
<keyword evidence="1" id="KW-1133">Transmembrane helix</keyword>
<feature type="transmembrane region" description="Helical" evidence="1">
    <location>
        <begin position="6"/>
        <end position="23"/>
    </location>
</feature>
<evidence type="ECO:0000313" key="3">
    <source>
        <dbReference type="Proteomes" id="UP000199698"/>
    </source>
</evidence>
<proteinExistence type="predicted"/>
<feature type="transmembrane region" description="Helical" evidence="1">
    <location>
        <begin position="54"/>
        <end position="79"/>
    </location>
</feature>
<evidence type="ECO:0000313" key="2">
    <source>
        <dbReference type="EMBL" id="SCC17871.1"/>
    </source>
</evidence>
<feature type="transmembrane region" description="Helical" evidence="1">
    <location>
        <begin position="91"/>
        <end position="113"/>
    </location>
</feature>
<dbReference type="CDD" id="cd21416">
    <property type="entry name" value="HDC_protein"/>
    <property type="match status" value="1"/>
</dbReference>
<reference evidence="3" key="1">
    <citation type="submission" date="2016-08" db="EMBL/GenBank/DDBJ databases">
        <authorList>
            <person name="Varghese N."/>
            <person name="Submissions Spin"/>
        </authorList>
    </citation>
    <scope>NUCLEOTIDE SEQUENCE [LARGE SCALE GENOMIC DNA]</scope>
    <source>
        <strain evidence="3">R-53144</strain>
    </source>
</reference>
<dbReference type="InterPro" id="IPR049576">
    <property type="entry name" value="HDC-like"/>
</dbReference>
<accession>A0A1C4CFH3</accession>
<feature type="transmembrane region" description="Helical" evidence="1">
    <location>
        <begin position="224"/>
        <end position="241"/>
    </location>
</feature>
<keyword evidence="1" id="KW-0472">Membrane</keyword>
<keyword evidence="1" id="KW-0812">Transmembrane</keyword>
<keyword evidence="3" id="KW-1185">Reference proteome</keyword>
<gene>
    <name evidence="2" type="ORF">GA0061080_103710</name>
</gene>
<dbReference type="AlphaFoldDB" id="A0A1C4CFH3"/>
<feature type="transmembrane region" description="Helical" evidence="1">
    <location>
        <begin position="30"/>
        <end position="48"/>
    </location>
</feature>